<evidence type="ECO:0000259" key="2">
    <source>
        <dbReference type="SMART" id="SM00867"/>
    </source>
</evidence>
<dbReference type="InterPro" id="IPR036761">
    <property type="entry name" value="TTHA0802/YceI-like_sf"/>
</dbReference>
<dbReference type="SUPFAM" id="SSF101874">
    <property type="entry name" value="YceI-like"/>
    <property type="match status" value="1"/>
</dbReference>
<name>A0ABP3TVW3_9GAMM</name>
<protein>
    <submittedName>
        <fullName evidence="3">YceI family protein</fullName>
    </submittedName>
</protein>
<proteinExistence type="predicted"/>
<reference evidence="4" key="1">
    <citation type="journal article" date="2019" name="Int. J. Syst. Evol. Microbiol.">
        <title>The Global Catalogue of Microorganisms (GCM) 10K type strain sequencing project: providing services to taxonomists for standard genome sequencing and annotation.</title>
        <authorList>
            <consortium name="The Broad Institute Genomics Platform"/>
            <consortium name="The Broad Institute Genome Sequencing Center for Infectious Disease"/>
            <person name="Wu L."/>
            <person name="Ma J."/>
        </authorList>
    </citation>
    <scope>NUCLEOTIDE SEQUENCE [LARGE SCALE GENOMIC DNA]</scope>
    <source>
        <strain evidence="4">JCM 15421</strain>
    </source>
</reference>
<organism evidence="3 4">
    <name type="scientific">Dokdonella soli</name>
    <dbReference type="NCBI Taxonomy" id="529810"/>
    <lineage>
        <taxon>Bacteria</taxon>
        <taxon>Pseudomonadati</taxon>
        <taxon>Pseudomonadota</taxon>
        <taxon>Gammaproteobacteria</taxon>
        <taxon>Lysobacterales</taxon>
        <taxon>Rhodanobacteraceae</taxon>
        <taxon>Dokdonella</taxon>
    </lineage>
</organism>
<dbReference type="InterPro" id="IPR007372">
    <property type="entry name" value="Lipid/polyisoprenoid-bd_YceI"/>
</dbReference>
<dbReference type="Proteomes" id="UP001501523">
    <property type="component" value="Unassembled WGS sequence"/>
</dbReference>
<feature type="chain" id="PRO_5045391892" evidence="1">
    <location>
        <begin position="21"/>
        <end position="202"/>
    </location>
</feature>
<keyword evidence="1" id="KW-0732">Signal</keyword>
<dbReference type="SMART" id="SM00867">
    <property type="entry name" value="YceI"/>
    <property type="match status" value="1"/>
</dbReference>
<feature type="domain" description="Lipid/polyisoprenoid-binding YceI-like" evidence="2">
    <location>
        <begin position="22"/>
        <end position="187"/>
    </location>
</feature>
<dbReference type="Pfam" id="PF04264">
    <property type="entry name" value="YceI"/>
    <property type="match status" value="1"/>
</dbReference>
<dbReference type="PANTHER" id="PTHR34406">
    <property type="entry name" value="PROTEIN YCEI"/>
    <property type="match status" value="1"/>
</dbReference>
<evidence type="ECO:0000313" key="4">
    <source>
        <dbReference type="Proteomes" id="UP001501523"/>
    </source>
</evidence>
<comment type="caution">
    <text evidence="3">The sequence shown here is derived from an EMBL/GenBank/DDBJ whole genome shotgun (WGS) entry which is preliminary data.</text>
</comment>
<keyword evidence="4" id="KW-1185">Reference proteome</keyword>
<accession>A0ABP3TVW3</accession>
<evidence type="ECO:0000256" key="1">
    <source>
        <dbReference type="SAM" id="SignalP"/>
    </source>
</evidence>
<feature type="signal peptide" evidence="1">
    <location>
        <begin position="1"/>
        <end position="20"/>
    </location>
</feature>
<dbReference type="EMBL" id="BAAAEU010000023">
    <property type="protein sequence ID" value="GAA0718975.1"/>
    <property type="molecule type" value="Genomic_DNA"/>
</dbReference>
<dbReference type="PANTHER" id="PTHR34406:SF1">
    <property type="entry name" value="PROTEIN YCEI"/>
    <property type="match status" value="1"/>
</dbReference>
<evidence type="ECO:0000313" key="3">
    <source>
        <dbReference type="EMBL" id="GAA0718975.1"/>
    </source>
</evidence>
<sequence>MIRRIALAAALALATAPVFAGTYTLDPAHTQVIFSWNHFGYSNPSAQFGKVEGTLEFDQANPTKSSVSVTIPLSSIDSHVAKLDEHLQSNEFFDAAKYPDATFKSTKVEKGAGKDKLKVTGDLTVHGVTKPVVLDVTINKVGEHPMRKAQAAGFDATTTIKRSEFGLTKYVPMVSDDVKVHITSETIDAKAYAESLKPAAKN</sequence>
<dbReference type="RefSeq" id="WP_343792029.1">
    <property type="nucleotide sequence ID" value="NZ_BAAAEU010000023.1"/>
</dbReference>
<gene>
    <name evidence="3" type="ORF">GCM10009105_27110</name>
</gene>
<dbReference type="Gene3D" id="2.40.128.110">
    <property type="entry name" value="Lipid/polyisoprenoid-binding, YceI-like"/>
    <property type="match status" value="1"/>
</dbReference>